<dbReference type="SUPFAM" id="SSF81606">
    <property type="entry name" value="PP2C-like"/>
    <property type="match status" value="1"/>
</dbReference>
<feature type="domain" description="PPM-type phosphatase" evidence="1">
    <location>
        <begin position="5"/>
        <end position="241"/>
    </location>
</feature>
<dbReference type="Pfam" id="PF13672">
    <property type="entry name" value="PP2C_2"/>
    <property type="match status" value="1"/>
</dbReference>
<sequence length="244" mass="27204">MVRLVHYILSHPGKRKSNEDSVFPEHVNGVGARSFIVCDGVGGHRNGEIASGIVSREVGQRLVMHEAPGEREILEAIDHAEKKLAEHSDDFPDCKGMASTLVGFHPIDDEKGYAYWVGDSRLYHIRNSEIVFKTKDHSLVQMMVDSGEMTEAEALSSRSKNVIMQAINDGRRKAEPEIALLEDLREGDYILLLSDGILEGCTEDDLILHLNSNPLKEAVTEIRKKCEVHSNDNFSLIAIEIHHA</sequence>
<dbReference type="CDD" id="cd00143">
    <property type="entry name" value="PP2Cc"/>
    <property type="match status" value="1"/>
</dbReference>
<reference evidence="2 3" key="1">
    <citation type="submission" date="2019-09" db="EMBL/GenBank/DDBJ databases">
        <title>Genomes of family Cryomorphaceae.</title>
        <authorList>
            <person name="Bowman J.P."/>
        </authorList>
    </citation>
    <scope>NUCLEOTIDE SEQUENCE [LARGE SCALE GENOMIC DNA]</scope>
    <source>
        <strain evidence="2 3">LMG 25704</strain>
    </source>
</reference>
<dbReference type="Proteomes" id="UP000468650">
    <property type="component" value="Unassembled WGS sequence"/>
</dbReference>
<dbReference type="EMBL" id="WBVO01000002">
    <property type="protein sequence ID" value="KAB2813863.1"/>
    <property type="molecule type" value="Genomic_DNA"/>
</dbReference>
<keyword evidence="3" id="KW-1185">Reference proteome</keyword>
<protein>
    <submittedName>
        <fullName evidence="2">Serine/threonine-protein phosphatase</fullName>
    </submittedName>
</protein>
<dbReference type="InterPro" id="IPR036457">
    <property type="entry name" value="PPM-type-like_dom_sf"/>
</dbReference>
<dbReference type="PROSITE" id="PS51746">
    <property type="entry name" value="PPM_2"/>
    <property type="match status" value="1"/>
</dbReference>
<gene>
    <name evidence="2" type="ORF">F8C67_04040</name>
</gene>
<dbReference type="InterPro" id="IPR001932">
    <property type="entry name" value="PPM-type_phosphatase-like_dom"/>
</dbReference>
<evidence type="ECO:0000313" key="2">
    <source>
        <dbReference type="EMBL" id="KAB2813863.1"/>
    </source>
</evidence>
<dbReference type="AlphaFoldDB" id="A0A6N6RJH3"/>
<accession>A0A6N6RJH3</accession>
<proteinExistence type="predicted"/>
<organism evidence="2 3">
    <name type="scientific">Phaeocystidibacter luteus</name>
    <dbReference type="NCBI Taxonomy" id="911197"/>
    <lineage>
        <taxon>Bacteria</taxon>
        <taxon>Pseudomonadati</taxon>
        <taxon>Bacteroidota</taxon>
        <taxon>Flavobacteriia</taxon>
        <taxon>Flavobacteriales</taxon>
        <taxon>Phaeocystidibacteraceae</taxon>
        <taxon>Phaeocystidibacter</taxon>
    </lineage>
</organism>
<name>A0A6N6RJH3_9FLAO</name>
<comment type="caution">
    <text evidence="2">The sequence shown here is derived from an EMBL/GenBank/DDBJ whole genome shotgun (WGS) entry which is preliminary data.</text>
</comment>
<dbReference type="SMART" id="SM00332">
    <property type="entry name" value="PP2Cc"/>
    <property type="match status" value="1"/>
</dbReference>
<evidence type="ECO:0000313" key="3">
    <source>
        <dbReference type="Proteomes" id="UP000468650"/>
    </source>
</evidence>
<dbReference type="OrthoDB" id="9801841at2"/>
<dbReference type="SMART" id="SM00331">
    <property type="entry name" value="PP2C_SIG"/>
    <property type="match status" value="1"/>
</dbReference>
<evidence type="ECO:0000259" key="1">
    <source>
        <dbReference type="PROSITE" id="PS51746"/>
    </source>
</evidence>
<dbReference type="Gene3D" id="3.60.40.10">
    <property type="entry name" value="PPM-type phosphatase domain"/>
    <property type="match status" value="1"/>
</dbReference>